<protein>
    <submittedName>
        <fullName evidence="2">Uncharacterized protein</fullName>
    </submittedName>
</protein>
<name>G6XJI8_9PROT</name>
<dbReference type="EMBL" id="AGQV01000005">
    <property type="protein sequence ID" value="EHH68094.1"/>
    <property type="molecule type" value="Genomic_DNA"/>
</dbReference>
<evidence type="ECO:0000256" key="1">
    <source>
        <dbReference type="SAM" id="MobiDB-lite"/>
    </source>
</evidence>
<reference evidence="2 3" key="1">
    <citation type="submission" date="2011-10" db="EMBL/GenBank/DDBJ databases">
        <title>Genome sequence of Gluconobacter morbifer G707, isolated from Drosophila gut.</title>
        <authorList>
            <person name="Lee W.-J."/>
            <person name="Kim E.-K."/>
        </authorList>
    </citation>
    <scope>NUCLEOTIDE SEQUENCE [LARGE SCALE GENOMIC DNA]</scope>
    <source>
        <strain evidence="2 3">G707</strain>
    </source>
</reference>
<comment type="caution">
    <text evidence="2">The sequence shown here is derived from an EMBL/GenBank/DDBJ whole genome shotgun (WGS) entry which is preliminary data.</text>
</comment>
<sequence length="86" mass="10119">MRVDTHCQESSFCVQKRTAHRRVGRGRTQGIDRLRDGRAKAFADHRVRWQSRRGRQIRQDGVRSPRQLGRSQGARHPLPRQKAQHE</sequence>
<accession>G6XJI8</accession>
<dbReference type="PATRIC" id="fig|1088869.3.peg.1856"/>
<keyword evidence="3" id="KW-1185">Reference proteome</keyword>
<feature type="region of interest" description="Disordered" evidence="1">
    <location>
        <begin position="17"/>
        <end position="86"/>
    </location>
</feature>
<evidence type="ECO:0000313" key="2">
    <source>
        <dbReference type="EMBL" id="EHH68094.1"/>
    </source>
</evidence>
<dbReference type="Proteomes" id="UP000004949">
    <property type="component" value="Unassembled WGS sequence"/>
</dbReference>
<dbReference type="AlphaFoldDB" id="G6XJI8"/>
<evidence type="ECO:0000313" key="3">
    <source>
        <dbReference type="Proteomes" id="UP000004949"/>
    </source>
</evidence>
<feature type="compositionally biased region" description="Basic and acidic residues" evidence="1">
    <location>
        <begin position="30"/>
        <end position="47"/>
    </location>
</feature>
<gene>
    <name evidence="2" type="ORF">GMO_18600</name>
</gene>
<proteinExistence type="predicted"/>
<dbReference type="STRING" id="1088869.GMO_18600"/>
<organism evidence="2 3">
    <name type="scientific">Gluconobacter morbifer G707</name>
    <dbReference type="NCBI Taxonomy" id="1088869"/>
    <lineage>
        <taxon>Bacteria</taxon>
        <taxon>Pseudomonadati</taxon>
        <taxon>Pseudomonadota</taxon>
        <taxon>Alphaproteobacteria</taxon>
        <taxon>Acetobacterales</taxon>
        <taxon>Acetobacteraceae</taxon>
        <taxon>Gluconobacter</taxon>
    </lineage>
</organism>